<evidence type="ECO:0000256" key="4">
    <source>
        <dbReference type="ARBA" id="ARBA00022807"/>
    </source>
</evidence>
<dbReference type="SUPFAM" id="SSF54001">
    <property type="entry name" value="Cysteine proteinases"/>
    <property type="match status" value="1"/>
</dbReference>
<dbReference type="EMBL" id="PFWS01000047">
    <property type="protein sequence ID" value="PJA47143.1"/>
    <property type="molecule type" value="Genomic_DNA"/>
</dbReference>
<accession>A0A2M7XH01</accession>
<feature type="transmembrane region" description="Helical" evidence="5">
    <location>
        <begin position="22"/>
        <end position="43"/>
    </location>
</feature>
<evidence type="ECO:0000256" key="3">
    <source>
        <dbReference type="ARBA" id="ARBA00022801"/>
    </source>
</evidence>
<evidence type="ECO:0000256" key="1">
    <source>
        <dbReference type="ARBA" id="ARBA00007074"/>
    </source>
</evidence>
<organism evidence="7 8">
    <name type="scientific">Candidatus Uhrbacteria bacterium CG_4_9_14_3_um_filter_36_7</name>
    <dbReference type="NCBI Taxonomy" id="1975033"/>
    <lineage>
        <taxon>Bacteria</taxon>
        <taxon>Candidatus Uhriibacteriota</taxon>
    </lineage>
</organism>
<dbReference type="InterPro" id="IPR000064">
    <property type="entry name" value="NLP_P60_dom"/>
</dbReference>
<evidence type="ECO:0000259" key="6">
    <source>
        <dbReference type="Pfam" id="PF00877"/>
    </source>
</evidence>
<evidence type="ECO:0000313" key="7">
    <source>
        <dbReference type="EMBL" id="PJA47143.1"/>
    </source>
</evidence>
<dbReference type="Gene3D" id="3.90.1720.10">
    <property type="entry name" value="endopeptidase domain like (from Nostoc punctiforme)"/>
    <property type="match status" value="1"/>
</dbReference>
<feature type="domain" description="NlpC/P60" evidence="6">
    <location>
        <begin position="248"/>
        <end position="340"/>
    </location>
</feature>
<keyword evidence="5" id="KW-0472">Membrane</keyword>
<dbReference type="InterPro" id="IPR038765">
    <property type="entry name" value="Papain-like_cys_pep_sf"/>
</dbReference>
<gene>
    <name evidence="7" type="ORF">CO172_03015</name>
</gene>
<evidence type="ECO:0000256" key="5">
    <source>
        <dbReference type="SAM" id="Phobius"/>
    </source>
</evidence>
<keyword evidence="5" id="KW-0812">Transmembrane</keyword>
<evidence type="ECO:0000313" key="8">
    <source>
        <dbReference type="Proteomes" id="UP000229749"/>
    </source>
</evidence>
<reference evidence="8" key="1">
    <citation type="submission" date="2017-09" db="EMBL/GenBank/DDBJ databases">
        <title>Depth-based differentiation of microbial function through sediment-hosted aquifers and enrichment of novel symbionts in the deep terrestrial subsurface.</title>
        <authorList>
            <person name="Probst A.J."/>
            <person name="Ladd B."/>
            <person name="Jarett J.K."/>
            <person name="Geller-Mcgrath D.E."/>
            <person name="Sieber C.M.K."/>
            <person name="Emerson J.B."/>
            <person name="Anantharaman K."/>
            <person name="Thomas B.C."/>
            <person name="Malmstrom R."/>
            <person name="Stieglmeier M."/>
            <person name="Klingl A."/>
            <person name="Woyke T."/>
            <person name="Ryan C.M."/>
            <person name="Banfield J.F."/>
        </authorList>
    </citation>
    <scope>NUCLEOTIDE SEQUENCE [LARGE SCALE GENOMIC DNA]</scope>
</reference>
<evidence type="ECO:0000256" key="2">
    <source>
        <dbReference type="ARBA" id="ARBA00022670"/>
    </source>
</evidence>
<keyword evidence="2" id="KW-0645">Protease</keyword>
<name>A0A2M7XH01_9BACT</name>
<dbReference type="Pfam" id="PF00877">
    <property type="entry name" value="NLPC_P60"/>
    <property type="match status" value="1"/>
</dbReference>
<dbReference type="GO" id="GO:0006508">
    <property type="term" value="P:proteolysis"/>
    <property type="evidence" value="ECO:0007669"/>
    <property type="project" value="UniProtKB-KW"/>
</dbReference>
<feature type="transmembrane region" description="Helical" evidence="5">
    <location>
        <begin position="131"/>
        <end position="152"/>
    </location>
</feature>
<keyword evidence="3" id="KW-0378">Hydrolase</keyword>
<comment type="similarity">
    <text evidence="1">Belongs to the peptidase C40 family.</text>
</comment>
<protein>
    <recommendedName>
        <fullName evidence="6">NlpC/P60 domain-containing protein</fullName>
    </recommendedName>
</protein>
<keyword evidence="5" id="KW-1133">Transmembrane helix</keyword>
<dbReference type="Proteomes" id="UP000229749">
    <property type="component" value="Unassembled WGS sequence"/>
</dbReference>
<dbReference type="AlphaFoldDB" id="A0A2M7XH01"/>
<proteinExistence type="inferred from homology"/>
<feature type="transmembrane region" description="Helical" evidence="5">
    <location>
        <begin position="96"/>
        <end position="119"/>
    </location>
</feature>
<comment type="caution">
    <text evidence="7">The sequence shown here is derived from an EMBL/GenBank/DDBJ whole genome shotgun (WGS) entry which is preliminary data.</text>
</comment>
<sequence>MNKNFSYLLKDKKHLCNFMHRAWYRSLTIGFLIVCFGLFFISLTNIEASNSTSTETYSVPKLSIKIPNLSFSQILKDGDQLKINYLADYVDGFYKYLLTITITIAVIMGSVGGVQYILASGSGNVKEAEKRIEQAIIGMVILFSAVLILFIVNPQLTIMKALVMETIDPVEYVRESGDEPGGVNASGSSLQSLGISCTGSGDVATIAKQFQGKTTYRLGAKGGPPPYPADTKTAPDGTPYKNFCPNGSVCLDCSGFVAMVAKCTGLPPRNEDGGTWGIFQNAEVIESCTKTGVKTAGGTYELTPGDLIGFKAGDFTKQKSFGHVFMYVGNGSVMDSHGSKGGRSAGNAIGFQPLEKICNIFPVLRFVDR</sequence>
<dbReference type="GO" id="GO:0008234">
    <property type="term" value="F:cysteine-type peptidase activity"/>
    <property type="evidence" value="ECO:0007669"/>
    <property type="project" value="UniProtKB-KW"/>
</dbReference>
<keyword evidence="4" id="KW-0788">Thiol protease</keyword>